<reference evidence="2 3" key="1">
    <citation type="submission" date="2020-08" db="EMBL/GenBank/DDBJ databases">
        <title>Bridging the membrane lipid divide: bacteria of the FCB group superphylum have the potential to synthesize archaeal ether lipids.</title>
        <authorList>
            <person name="Villanueva L."/>
            <person name="Von Meijenfeldt F.A.B."/>
            <person name="Westbye A.B."/>
            <person name="Yadav S."/>
            <person name="Hopmans E.C."/>
            <person name="Dutilh B.E."/>
            <person name="Sinninghe Damste J.S."/>
        </authorList>
    </citation>
    <scope>NUCLEOTIDE SEQUENCE [LARGE SCALE GENOMIC DNA]</scope>
    <source>
        <strain evidence="2">NIOZ-UU36</strain>
    </source>
</reference>
<organism evidence="2 3">
    <name type="scientific">Candidatus Desulfolinea nitratireducens</name>
    <dbReference type="NCBI Taxonomy" id="2841698"/>
    <lineage>
        <taxon>Bacteria</taxon>
        <taxon>Bacillati</taxon>
        <taxon>Chloroflexota</taxon>
        <taxon>Anaerolineae</taxon>
        <taxon>Anaerolineales</taxon>
        <taxon>Anaerolineales incertae sedis</taxon>
        <taxon>Candidatus Desulfolinea</taxon>
    </lineage>
</organism>
<gene>
    <name evidence="2" type="ORF">H8E29_07350</name>
</gene>
<dbReference type="EMBL" id="JACNJN010000089">
    <property type="protein sequence ID" value="MBC8335062.1"/>
    <property type="molecule type" value="Genomic_DNA"/>
</dbReference>
<feature type="compositionally biased region" description="Low complexity" evidence="1">
    <location>
        <begin position="729"/>
        <end position="739"/>
    </location>
</feature>
<sequence length="901" mass="95545">MSENTNEKKNVKKKWLLLLLIFLLIFSCVFGYRARVWEIVNPDGDQTETSNQDGSEATNAQSSENGSGNQVNPVVFDEEVFFSGVKFAESPEIDLEFIDSIALADGTGLITFGTGGTALPPGTYTANIDTGEEKLTFECELNGSEASKIFCSGPILAMDTPVVTDFIYTSAGFSLTGNVKKALSEATAGNLVIDFDELNEAAEALGLGEVDNPFEAWGVIGCCIQNVGTDGLPEACEPAIAALLPETEEESGFFDNLQDGFEANPEEAWQNLMDYYNAPQGWSGSPGSLNPTQQEALYEKANACAAALGYPEADGIDDLFESRTLFDLMWAMDPRRSTNDGPGGVMGALHDFFSGIVETFDDVLSIFTGDFDGEWELLSGIESLWDNTFGGLLSTAIYTACLTFSLGDDDPGAAMDSCAFISESLTGTENYWDQFGGESEPPPLPTEMPPQACLDYIDHAKDHTYFAVGSSGSIGNEFAYIGSPMAYCAEAMGFGYTPDEIRPYMDNDYMYDKIIEAYGFVSNPAMPDPCRMVVQWCDSDQYESPLYQSSGQAVAEGTFQGAFAALNGCNDPQSYAEAEAWVGSNEVPDCEAYEAVSDTLSSLTGVDIGTTLYCEGVEAFGDTPVGDVAACAEELGYSGYPMYTVEDYLDFMAWIGMMEATLDVSWSANCQTAIDYANRFGLVEQSIDTAASACSNGGPVQLNTAPVEWVVPELNEDPPGENGGGGSGAASPGGSSDPEPGGDRCSIFDNLENSLTLLDVIPQSAAPTLYVSFPGGVPGLEIDIPGVEGPWEYSATLGEITAKSCDYLGYKGRLYCSFILPSNYMNTVQSLEVFLDGCDQPIVSDEDVNIVKNSGALGSDSSGGGGSSGGSSGGGGGGSCAPQACGPGLFWDIGLCMCNAY</sequence>
<feature type="compositionally biased region" description="Polar residues" evidence="1">
    <location>
        <begin position="47"/>
        <end position="70"/>
    </location>
</feature>
<accession>A0A8J6NK14</accession>
<name>A0A8J6NK14_9CHLR</name>
<dbReference type="Proteomes" id="UP000614469">
    <property type="component" value="Unassembled WGS sequence"/>
</dbReference>
<feature type="region of interest" description="Disordered" evidence="1">
    <location>
        <begin position="43"/>
        <end position="70"/>
    </location>
</feature>
<proteinExistence type="predicted"/>
<evidence type="ECO:0000313" key="3">
    <source>
        <dbReference type="Proteomes" id="UP000614469"/>
    </source>
</evidence>
<dbReference type="AlphaFoldDB" id="A0A8J6NK14"/>
<comment type="caution">
    <text evidence="2">The sequence shown here is derived from an EMBL/GenBank/DDBJ whole genome shotgun (WGS) entry which is preliminary data.</text>
</comment>
<protein>
    <submittedName>
        <fullName evidence="2">Uncharacterized protein</fullName>
    </submittedName>
</protein>
<evidence type="ECO:0000256" key="1">
    <source>
        <dbReference type="SAM" id="MobiDB-lite"/>
    </source>
</evidence>
<evidence type="ECO:0000313" key="2">
    <source>
        <dbReference type="EMBL" id="MBC8335062.1"/>
    </source>
</evidence>
<feature type="region of interest" description="Disordered" evidence="1">
    <location>
        <begin position="712"/>
        <end position="744"/>
    </location>
</feature>